<dbReference type="PROSITE" id="PS00163">
    <property type="entry name" value="FUMARATE_LYASES"/>
    <property type="match status" value="1"/>
</dbReference>
<dbReference type="HAMAP" id="MF_00006">
    <property type="entry name" value="Arg_succ_lyase"/>
    <property type="match status" value="1"/>
</dbReference>
<dbReference type="PANTHER" id="PTHR43814:SF1">
    <property type="entry name" value="ARGININOSUCCINATE LYASE"/>
    <property type="match status" value="1"/>
</dbReference>
<evidence type="ECO:0000313" key="10">
    <source>
        <dbReference type="Proteomes" id="UP001152172"/>
    </source>
</evidence>
<comment type="similarity">
    <text evidence="6">Belongs to the lyase 1 family. Argininosuccinate lyase subfamily.</text>
</comment>
<dbReference type="NCBIfam" id="TIGR00838">
    <property type="entry name" value="argH"/>
    <property type="match status" value="1"/>
</dbReference>
<keyword evidence="3 6" id="KW-0055">Arginine biosynthesis</keyword>
<accession>A0A9X3LFJ4</accession>
<comment type="catalytic activity">
    <reaction evidence="6">
        <text>2-(N(omega)-L-arginino)succinate = fumarate + L-arginine</text>
        <dbReference type="Rhea" id="RHEA:24020"/>
        <dbReference type="ChEBI" id="CHEBI:29806"/>
        <dbReference type="ChEBI" id="CHEBI:32682"/>
        <dbReference type="ChEBI" id="CHEBI:57472"/>
        <dbReference type="EC" id="4.3.2.1"/>
    </reaction>
</comment>
<protein>
    <recommendedName>
        <fullName evidence="2 6">Argininosuccinate lyase</fullName>
        <shortName evidence="6">ASAL</shortName>
        <ecNumber evidence="2 6">4.3.2.1</ecNumber>
    </recommendedName>
    <alternativeName>
        <fullName evidence="6">Arginosuccinase</fullName>
    </alternativeName>
</protein>
<dbReference type="Gene3D" id="1.10.275.10">
    <property type="entry name" value="Fumarase/aspartase (N-terminal domain)"/>
    <property type="match status" value="1"/>
</dbReference>
<dbReference type="InterPro" id="IPR008948">
    <property type="entry name" value="L-Aspartase-like"/>
</dbReference>
<feature type="domain" description="Fumarate lyase N-terminal" evidence="7">
    <location>
        <begin position="7"/>
        <end position="301"/>
    </location>
</feature>
<dbReference type="InterPro" id="IPR000362">
    <property type="entry name" value="Fumarate_lyase_fam"/>
</dbReference>
<evidence type="ECO:0000313" key="9">
    <source>
        <dbReference type="EMBL" id="MCZ8535419.1"/>
    </source>
</evidence>
<dbReference type="GO" id="GO:0004056">
    <property type="term" value="F:argininosuccinate lyase activity"/>
    <property type="evidence" value="ECO:0007669"/>
    <property type="project" value="UniProtKB-UniRule"/>
</dbReference>
<keyword evidence="5 6" id="KW-0456">Lyase</keyword>
<evidence type="ECO:0000256" key="4">
    <source>
        <dbReference type="ARBA" id="ARBA00022605"/>
    </source>
</evidence>
<evidence type="ECO:0000256" key="1">
    <source>
        <dbReference type="ARBA" id="ARBA00004941"/>
    </source>
</evidence>
<dbReference type="InterPro" id="IPR020557">
    <property type="entry name" value="Fumarate_lyase_CS"/>
</dbReference>
<dbReference type="PRINTS" id="PR00149">
    <property type="entry name" value="FUMRATELYASE"/>
</dbReference>
<dbReference type="FunFam" id="1.20.200.10:FF:000002">
    <property type="entry name" value="Argininosuccinate lyase"/>
    <property type="match status" value="1"/>
</dbReference>
<evidence type="ECO:0000256" key="3">
    <source>
        <dbReference type="ARBA" id="ARBA00022571"/>
    </source>
</evidence>
<comment type="subcellular location">
    <subcellularLocation>
        <location evidence="6">Cytoplasm</location>
    </subcellularLocation>
</comment>
<dbReference type="PRINTS" id="PR00145">
    <property type="entry name" value="ARGSUCLYASE"/>
</dbReference>
<organism evidence="9 10">
    <name type="scientific">Psychrobacillus psychrodurans</name>
    <dbReference type="NCBI Taxonomy" id="126157"/>
    <lineage>
        <taxon>Bacteria</taxon>
        <taxon>Bacillati</taxon>
        <taxon>Bacillota</taxon>
        <taxon>Bacilli</taxon>
        <taxon>Bacillales</taxon>
        <taxon>Bacillaceae</taxon>
        <taxon>Psychrobacillus</taxon>
    </lineage>
</organism>
<feature type="domain" description="Argininosuccinate lyase C-terminal" evidence="8">
    <location>
        <begin position="364"/>
        <end position="431"/>
    </location>
</feature>
<keyword evidence="10" id="KW-1185">Reference proteome</keyword>
<dbReference type="EMBL" id="JAMKBI010000022">
    <property type="protein sequence ID" value="MCZ8535419.1"/>
    <property type="molecule type" value="Genomic_DNA"/>
</dbReference>
<dbReference type="CDD" id="cd01359">
    <property type="entry name" value="Argininosuccinate_lyase"/>
    <property type="match status" value="1"/>
</dbReference>
<dbReference type="InterPro" id="IPR024083">
    <property type="entry name" value="Fumarase/histidase_N"/>
</dbReference>
<evidence type="ECO:0000259" key="7">
    <source>
        <dbReference type="Pfam" id="PF00206"/>
    </source>
</evidence>
<comment type="caution">
    <text evidence="9">The sequence shown here is derived from an EMBL/GenBank/DDBJ whole genome shotgun (WGS) entry which is preliminary data.</text>
</comment>
<dbReference type="InterPro" id="IPR029419">
    <property type="entry name" value="Arg_succ_lyase_C"/>
</dbReference>
<comment type="pathway">
    <text evidence="1 6">Amino-acid biosynthesis; L-arginine biosynthesis; L-arginine from L-ornithine and carbamoyl phosphate: step 3/3.</text>
</comment>
<evidence type="ECO:0000256" key="6">
    <source>
        <dbReference type="HAMAP-Rule" id="MF_00006"/>
    </source>
</evidence>
<dbReference type="InterPro" id="IPR009049">
    <property type="entry name" value="Argininosuccinate_lyase"/>
</dbReference>
<dbReference type="PANTHER" id="PTHR43814">
    <property type="entry name" value="ARGININOSUCCINATE LYASE"/>
    <property type="match status" value="1"/>
</dbReference>
<reference evidence="9" key="1">
    <citation type="submission" date="2022-05" db="EMBL/GenBank/DDBJ databases">
        <authorList>
            <person name="Colautti A."/>
            <person name="Iacumin L."/>
        </authorList>
    </citation>
    <scope>NUCLEOTIDE SEQUENCE</scope>
    <source>
        <strain evidence="9">DSM 30747</strain>
    </source>
</reference>
<dbReference type="InterPro" id="IPR022761">
    <property type="entry name" value="Fumarate_lyase_N"/>
</dbReference>
<dbReference type="Gene3D" id="1.20.200.10">
    <property type="entry name" value="Fumarase/aspartase (Central domain)"/>
    <property type="match status" value="1"/>
</dbReference>
<dbReference type="SUPFAM" id="SSF48557">
    <property type="entry name" value="L-aspartase-like"/>
    <property type="match status" value="1"/>
</dbReference>
<keyword evidence="4 6" id="KW-0028">Amino-acid biosynthesis</keyword>
<evidence type="ECO:0000259" key="8">
    <source>
        <dbReference type="Pfam" id="PF14698"/>
    </source>
</evidence>
<keyword evidence="6" id="KW-0963">Cytoplasm</keyword>
<proteinExistence type="inferred from homology"/>
<dbReference type="Pfam" id="PF14698">
    <property type="entry name" value="ASL_C2"/>
    <property type="match status" value="1"/>
</dbReference>
<dbReference type="EC" id="4.3.2.1" evidence="2 6"/>
<dbReference type="GO" id="GO:0042450">
    <property type="term" value="P:L-arginine biosynthetic process via ornithine"/>
    <property type="evidence" value="ECO:0007669"/>
    <property type="project" value="UniProtKB-UniRule"/>
</dbReference>
<evidence type="ECO:0000256" key="2">
    <source>
        <dbReference type="ARBA" id="ARBA00012338"/>
    </source>
</evidence>
<dbReference type="Gene3D" id="1.10.40.30">
    <property type="entry name" value="Fumarase/aspartase (C-terminal domain)"/>
    <property type="match status" value="1"/>
</dbReference>
<dbReference type="AlphaFoldDB" id="A0A9X3LFJ4"/>
<dbReference type="GO" id="GO:0005829">
    <property type="term" value="C:cytosol"/>
    <property type="evidence" value="ECO:0007669"/>
    <property type="project" value="TreeGrafter"/>
</dbReference>
<name>A0A9X3LFJ4_9BACI</name>
<sequence length="457" mass="51261">MTKLWGGRFQKSAEQWVDEFGASIGFDQTLVIEDLDGSIAHVQMLGDCNILPSDDVQAILGGLVQLKKLALENQLDFIVANEDIHLNLEKMLIDLIGPVGGKLHTGRSRNDQVATDMHLFLKNRVGEIIELIDLFQQTLVTQAEMHIETLAPGYTHLQRAQPISFAHHLMAYFWMLERDKDRFKDSMKRIDISPLGAGALAGTTFPIDRQIAANYLGFANVYENSMDAVSDRDFIIEFLSNSSMMMAHLSRFAEEIILWSSSEFNFIELDDSFSTGSSIMPQKKNPDMAELIRGKTGRVYGNLMGLLTVIKGLPLAYNKDMQEDKEGMFDTVHTIVGSLKIFEGMVRTMVVHTERLHNTVHKDFSNATELADYLAAKGLPFREAHEVTGKLVFLCIQRGYFLLDLPIEDLRKASDLIESDIYDVLSPLAAVRRRNSLGGTGFDQVKIQIAEAKTRLA</sequence>
<dbReference type="Pfam" id="PF00206">
    <property type="entry name" value="Lyase_1"/>
    <property type="match status" value="1"/>
</dbReference>
<gene>
    <name evidence="6 9" type="primary">argH</name>
    <name evidence="9" type="ORF">M9R61_19135</name>
</gene>
<dbReference type="Proteomes" id="UP001152172">
    <property type="component" value="Unassembled WGS sequence"/>
</dbReference>
<dbReference type="RefSeq" id="WP_269923390.1">
    <property type="nucleotide sequence ID" value="NZ_JAMKBI010000022.1"/>
</dbReference>
<dbReference type="FunFam" id="1.10.40.30:FF:000001">
    <property type="entry name" value="Argininosuccinate lyase"/>
    <property type="match status" value="1"/>
</dbReference>
<evidence type="ECO:0000256" key="5">
    <source>
        <dbReference type="ARBA" id="ARBA00023239"/>
    </source>
</evidence>